<dbReference type="Gene3D" id="3.90.660.10">
    <property type="match status" value="1"/>
</dbReference>
<feature type="transmembrane region" description="Helical" evidence="7">
    <location>
        <begin position="15"/>
        <end position="32"/>
    </location>
</feature>
<dbReference type="Pfam" id="PF01593">
    <property type="entry name" value="Amino_oxidase"/>
    <property type="match status" value="1"/>
</dbReference>
<proteinExistence type="inferred from homology"/>
<comment type="caution">
    <text evidence="9">The sequence shown here is derived from an EMBL/GenBank/DDBJ whole genome shotgun (WGS) entry which is preliminary data.</text>
</comment>
<dbReference type="RefSeq" id="WP_380007753.1">
    <property type="nucleotide sequence ID" value="NZ_JADIKI010000022.1"/>
</dbReference>
<evidence type="ECO:0000256" key="3">
    <source>
        <dbReference type="ARBA" id="ARBA00012535"/>
    </source>
</evidence>
<feature type="domain" description="Amine oxidase" evidence="8">
    <location>
        <begin position="65"/>
        <end position="520"/>
    </location>
</feature>
<comment type="catalytic activity">
    <reaction evidence="6">
        <text>L-tryptophan + O2 = indole-3-acetamide + CO2 + H2O</text>
        <dbReference type="Rhea" id="RHEA:16165"/>
        <dbReference type="ChEBI" id="CHEBI:15377"/>
        <dbReference type="ChEBI" id="CHEBI:15379"/>
        <dbReference type="ChEBI" id="CHEBI:16031"/>
        <dbReference type="ChEBI" id="CHEBI:16526"/>
        <dbReference type="ChEBI" id="CHEBI:57912"/>
        <dbReference type="EC" id="1.13.12.3"/>
    </reaction>
</comment>
<name>A0ABW8IIA0_9GAMM</name>
<keyword evidence="7" id="KW-0472">Membrane</keyword>
<keyword evidence="7" id="KW-1133">Transmembrane helix</keyword>
<reference evidence="9 10" key="1">
    <citation type="submission" date="2020-10" db="EMBL/GenBank/DDBJ databases">
        <title>Phylogeny of dyella-like bacteria.</title>
        <authorList>
            <person name="Fu J."/>
        </authorList>
    </citation>
    <scope>NUCLEOTIDE SEQUENCE [LARGE SCALE GENOMIC DNA]</scope>
    <source>
        <strain evidence="9 10">DHG40</strain>
    </source>
</reference>
<dbReference type="InterPro" id="IPR002937">
    <property type="entry name" value="Amino_oxidase"/>
</dbReference>
<keyword evidence="5" id="KW-0073">Auxin biosynthesis</keyword>
<dbReference type="Gene3D" id="1.20.1440.240">
    <property type="match status" value="1"/>
</dbReference>
<dbReference type="PROSITE" id="PS51318">
    <property type="entry name" value="TAT"/>
    <property type="match status" value="1"/>
</dbReference>
<evidence type="ECO:0000256" key="1">
    <source>
        <dbReference type="ARBA" id="ARBA00004814"/>
    </source>
</evidence>
<keyword evidence="10" id="KW-1185">Reference proteome</keyword>
<evidence type="ECO:0000256" key="5">
    <source>
        <dbReference type="ARBA" id="ARBA00023070"/>
    </source>
</evidence>
<evidence type="ECO:0000256" key="6">
    <source>
        <dbReference type="ARBA" id="ARBA00047321"/>
    </source>
</evidence>
<dbReference type="InterPro" id="IPR036188">
    <property type="entry name" value="FAD/NAD-bd_sf"/>
</dbReference>
<dbReference type="SUPFAM" id="SSF54373">
    <property type="entry name" value="FAD-linked reductases, C-terminal domain"/>
    <property type="match status" value="1"/>
</dbReference>
<evidence type="ECO:0000256" key="4">
    <source>
        <dbReference type="ARBA" id="ARBA00017871"/>
    </source>
</evidence>
<accession>A0ABW8IIA0</accession>
<keyword evidence="7" id="KW-0812">Transmembrane</keyword>
<protein>
    <recommendedName>
        <fullName evidence="4">Tryptophan 2-monooxygenase</fullName>
        <ecNumber evidence="3">1.13.12.3</ecNumber>
    </recommendedName>
</protein>
<gene>
    <name evidence="9" type="ORF">ISP18_05425</name>
</gene>
<evidence type="ECO:0000256" key="7">
    <source>
        <dbReference type="SAM" id="Phobius"/>
    </source>
</evidence>
<dbReference type="PANTHER" id="PTHR10742:SF342">
    <property type="entry name" value="AMINE OXIDASE"/>
    <property type="match status" value="1"/>
</dbReference>
<dbReference type="InterPro" id="IPR050281">
    <property type="entry name" value="Flavin_monoamine_oxidase"/>
</dbReference>
<dbReference type="Proteomes" id="UP001620409">
    <property type="component" value="Unassembled WGS sequence"/>
</dbReference>
<sequence>MQGEDSDHSMTRRDLLRLIGLSAGGAAMYAAMNRLGLAAESPYKGAPMLQGAPRGTSVLILGAGLAGMVAAYELHQAGYKVQVLEYNHRPGGRNWTLRGGDTYTELGGFTQHCQFDRGLYINPGPWRIPYHHRGLLDYCKKLNVPLEPFVQVNHNAYLHSAKAFDGKPQRYRAINADYRGHVAELLAKVTQQGKLEAQVTKEDQALLLDSLRQWGALDEHYAYAAGPRTSNRRGYNKEPGGGLSAKPLDSQPLQLHDVLSSHLWSNLTDGENYEFQTTLFQAVGGMGRIGEAFGQQLKEVIRYNAKVTAIHQDDHGVTVSYEDTRHPGHTSTARADWCICTIPLSILSQLPMNVSAPMAEAIDAVPYAASVKVGLQFKRRFWEEDEDIYGGITATDLPINTISYPSSGFNSTGKGVLLGAYAYGLDAYQFTAMTPEERVRRAVEYGSQIHPQYKQEFENGIAVAWHRAPFTLGCFATWSDELRDKHYANLCQIDGRIALAGEHASYLPAWQEGAVTSALDVIGRIHQRVMAGGAA</sequence>
<dbReference type="EC" id="1.13.12.3" evidence="3"/>
<dbReference type="Gene3D" id="3.50.50.60">
    <property type="entry name" value="FAD/NAD(P)-binding domain"/>
    <property type="match status" value="1"/>
</dbReference>
<dbReference type="SUPFAM" id="SSF51905">
    <property type="entry name" value="FAD/NAD(P)-binding domain"/>
    <property type="match status" value="1"/>
</dbReference>
<dbReference type="PANTHER" id="PTHR10742">
    <property type="entry name" value="FLAVIN MONOAMINE OXIDASE"/>
    <property type="match status" value="1"/>
</dbReference>
<evidence type="ECO:0000313" key="9">
    <source>
        <dbReference type="EMBL" id="MFK2854021.1"/>
    </source>
</evidence>
<feature type="transmembrane region" description="Helical" evidence="7">
    <location>
        <begin position="52"/>
        <end position="72"/>
    </location>
</feature>
<evidence type="ECO:0000259" key="8">
    <source>
        <dbReference type="Pfam" id="PF01593"/>
    </source>
</evidence>
<dbReference type="InterPro" id="IPR006311">
    <property type="entry name" value="TAT_signal"/>
</dbReference>
<comment type="similarity">
    <text evidence="2">Belongs to the tryptophan 2-monooxygenase family.</text>
</comment>
<evidence type="ECO:0000313" key="10">
    <source>
        <dbReference type="Proteomes" id="UP001620409"/>
    </source>
</evidence>
<evidence type="ECO:0000256" key="2">
    <source>
        <dbReference type="ARBA" id="ARBA00005833"/>
    </source>
</evidence>
<dbReference type="EMBL" id="JADIKI010000022">
    <property type="protein sequence ID" value="MFK2854021.1"/>
    <property type="molecule type" value="Genomic_DNA"/>
</dbReference>
<organism evidence="9 10">
    <name type="scientific">Dyella humi</name>
    <dbReference type="NCBI Taxonomy" id="1770547"/>
    <lineage>
        <taxon>Bacteria</taxon>
        <taxon>Pseudomonadati</taxon>
        <taxon>Pseudomonadota</taxon>
        <taxon>Gammaproteobacteria</taxon>
        <taxon>Lysobacterales</taxon>
        <taxon>Rhodanobacteraceae</taxon>
        <taxon>Dyella</taxon>
    </lineage>
</organism>
<comment type="pathway">
    <text evidence="1">Plant hormone metabolism; auxin biosynthesis.</text>
</comment>